<keyword evidence="3" id="KW-1185">Reference proteome</keyword>
<gene>
    <name evidence="2" type="ORF">CCMP2556_LOCUS6244</name>
</gene>
<evidence type="ECO:0000256" key="1">
    <source>
        <dbReference type="SAM" id="MobiDB-lite"/>
    </source>
</evidence>
<protein>
    <submittedName>
        <fullName evidence="2">Uncharacterized protein</fullName>
    </submittedName>
</protein>
<proteinExistence type="predicted"/>
<dbReference type="EMBL" id="CAXAMN010002703">
    <property type="protein sequence ID" value="CAK9000886.1"/>
    <property type="molecule type" value="Genomic_DNA"/>
</dbReference>
<sequence length="330" mass="35345">MAAMNGGRMGLGMSSEAEELLQLLQQVLSQEIVSVKALVLQQLAQYREEFDARMSKLEDRLEVADGFGRENASKVSSSLSQAATRFFRKSEGGLSESELLSSRTVHSPRDHEGRPLLEGPVAGGLSLFISGASTQGLPTRLGDLRPVPEMPEEATPPLRARSEREGIREEVTRPYVNAANTDDLGPGSQPPDAKAAELHRTLHQKVAMAAVAVREAADAAKIAQCKSSQPAMSAPKENKMVCASTQTTTNTVGHAIPVVRLPGRPHAYSIAPVVSRSASVPPSKVMVAPPAPMWNHQVQSPRVRVGIHQGVHTPRTPSSTPSTPATRQML</sequence>
<name>A0ABP0IE71_9DINO</name>
<organism evidence="2 3">
    <name type="scientific">Durusdinium trenchii</name>
    <dbReference type="NCBI Taxonomy" id="1381693"/>
    <lineage>
        <taxon>Eukaryota</taxon>
        <taxon>Sar</taxon>
        <taxon>Alveolata</taxon>
        <taxon>Dinophyceae</taxon>
        <taxon>Suessiales</taxon>
        <taxon>Symbiodiniaceae</taxon>
        <taxon>Durusdinium</taxon>
    </lineage>
</organism>
<feature type="region of interest" description="Disordered" evidence="1">
    <location>
        <begin position="310"/>
        <end position="330"/>
    </location>
</feature>
<accession>A0ABP0IE71</accession>
<reference evidence="2 3" key="1">
    <citation type="submission" date="2024-02" db="EMBL/GenBank/DDBJ databases">
        <authorList>
            <person name="Chen Y."/>
            <person name="Shah S."/>
            <person name="Dougan E. K."/>
            <person name="Thang M."/>
            <person name="Chan C."/>
        </authorList>
    </citation>
    <scope>NUCLEOTIDE SEQUENCE [LARGE SCALE GENOMIC DNA]</scope>
</reference>
<evidence type="ECO:0000313" key="3">
    <source>
        <dbReference type="Proteomes" id="UP001642484"/>
    </source>
</evidence>
<comment type="caution">
    <text evidence="2">The sequence shown here is derived from an EMBL/GenBank/DDBJ whole genome shotgun (WGS) entry which is preliminary data.</text>
</comment>
<evidence type="ECO:0000313" key="2">
    <source>
        <dbReference type="EMBL" id="CAK9000886.1"/>
    </source>
</evidence>
<dbReference type="Proteomes" id="UP001642484">
    <property type="component" value="Unassembled WGS sequence"/>
</dbReference>
<feature type="compositionally biased region" description="Low complexity" evidence="1">
    <location>
        <begin position="313"/>
        <end position="324"/>
    </location>
</feature>
<feature type="region of interest" description="Disordered" evidence="1">
    <location>
        <begin position="139"/>
        <end position="165"/>
    </location>
</feature>